<dbReference type="Gene3D" id="2.60.530.10">
    <property type="entry name" value="Major cell-surface adhesin PAc"/>
    <property type="match status" value="1"/>
</dbReference>
<feature type="domain" description="DUF11" evidence="4">
    <location>
        <begin position="1309"/>
        <end position="1404"/>
    </location>
</feature>
<dbReference type="InterPro" id="IPR047589">
    <property type="entry name" value="DUF11_rpt"/>
</dbReference>
<dbReference type="Proteomes" id="UP000284731">
    <property type="component" value="Unassembled WGS sequence"/>
</dbReference>
<dbReference type="Gene3D" id="2.60.40.740">
    <property type="match status" value="6"/>
</dbReference>
<evidence type="ECO:0000313" key="7">
    <source>
        <dbReference type="EMBL" id="RGT54922.1"/>
    </source>
</evidence>
<feature type="region of interest" description="Disordered" evidence="1">
    <location>
        <begin position="908"/>
        <end position="927"/>
    </location>
</feature>
<feature type="transmembrane region" description="Helical" evidence="2">
    <location>
        <begin position="1433"/>
        <end position="1451"/>
    </location>
</feature>
<feature type="chain" id="PRO_5019472624" evidence="3">
    <location>
        <begin position="33"/>
        <end position="1458"/>
    </location>
</feature>
<protein>
    <submittedName>
        <fullName evidence="7">DUF11 domain-containing protein</fullName>
    </submittedName>
</protein>
<evidence type="ECO:0000256" key="3">
    <source>
        <dbReference type="SAM" id="SignalP"/>
    </source>
</evidence>
<gene>
    <name evidence="7" type="ORF">DWX20_07065</name>
</gene>
<feature type="compositionally biased region" description="Basic and acidic residues" evidence="1">
    <location>
        <begin position="1295"/>
        <end position="1305"/>
    </location>
</feature>
<feature type="domain" description="DUF11" evidence="4">
    <location>
        <begin position="804"/>
        <end position="910"/>
    </location>
</feature>
<dbReference type="Gene3D" id="2.60.40.1170">
    <property type="entry name" value="Mu homology domain, subdomain B"/>
    <property type="match status" value="1"/>
</dbReference>
<dbReference type="InterPro" id="IPR041324">
    <property type="entry name" value="AgI/II_N"/>
</dbReference>
<dbReference type="PANTHER" id="PTHR34819">
    <property type="entry name" value="LARGE CYSTEINE-RICH PERIPLASMIC PROTEIN OMCB"/>
    <property type="match status" value="1"/>
</dbReference>
<feature type="region of interest" description="Disordered" evidence="1">
    <location>
        <begin position="1154"/>
        <end position="1179"/>
    </location>
</feature>
<dbReference type="Pfam" id="PF01345">
    <property type="entry name" value="DUF11"/>
    <property type="match status" value="6"/>
</dbReference>
<feature type="region of interest" description="Disordered" evidence="1">
    <location>
        <begin position="771"/>
        <end position="810"/>
    </location>
</feature>
<dbReference type="EMBL" id="QRWX01000003">
    <property type="protein sequence ID" value="RGT54922.1"/>
    <property type="molecule type" value="Genomic_DNA"/>
</dbReference>
<reference evidence="7 8" key="1">
    <citation type="submission" date="2018-08" db="EMBL/GenBank/DDBJ databases">
        <title>A genome reference for cultivated species of the human gut microbiota.</title>
        <authorList>
            <person name="Zou Y."/>
            <person name="Xue W."/>
            <person name="Luo G."/>
        </authorList>
    </citation>
    <scope>NUCLEOTIDE SEQUENCE [LARGE SCALE GENOMIC DNA]</scope>
    <source>
        <strain evidence="7 8">AF18-46</strain>
    </source>
</reference>
<feature type="signal peptide" evidence="3">
    <location>
        <begin position="1"/>
        <end position="32"/>
    </location>
</feature>
<comment type="caution">
    <text evidence="7">The sequence shown here is derived from an EMBL/GenBank/DDBJ whole genome shotgun (WGS) entry which is preliminary data.</text>
</comment>
<evidence type="ECO:0000259" key="5">
    <source>
        <dbReference type="Pfam" id="PF08363"/>
    </source>
</evidence>
<dbReference type="InterPro" id="IPR051172">
    <property type="entry name" value="Chlamydia_OmcB"/>
</dbReference>
<feature type="domain" description="DUF11" evidence="4">
    <location>
        <begin position="683"/>
        <end position="787"/>
    </location>
</feature>
<evidence type="ECO:0000259" key="6">
    <source>
        <dbReference type="Pfam" id="PF18652"/>
    </source>
</evidence>
<accession>A0A412PCK1</accession>
<dbReference type="Pfam" id="PF18652">
    <property type="entry name" value="Adhesin_P1_N"/>
    <property type="match status" value="1"/>
</dbReference>
<keyword evidence="2" id="KW-0812">Transmembrane</keyword>
<feature type="domain" description="DUF11" evidence="4">
    <location>
        <begin position="1182"/>
        <end position="1285"/>
    </location>
</feature>
<dbReference type="NCBIfam" id="TIGR01451">
    <property type="entry name" value="B_ant_repeat"/>
    <property type="match status" value="6"/>
</dbReference>
<name>A0A412PCK1_9FIRM</name>
<feature type="domain" description="Antigen I/II N-terminal" evidence="6">
    <location>
        <begin position="33"/>
        <end position="125"/>
    </location>
</feature>
<dbReference type="InterPro" id="IPR036234">
    <property type="entry name" value="SA_I/II_PAC_V_sf"/>
</dbReference>
<feature type="region of interest" description="Disordered" evidence="1">
    <location>
        <begin position="1028"/>
        <end position="1051"/>
    </location>
</feature>
<dbReference type="SUPFAM" id="SSF74914">
    <property type="entry name" value="V-region of surface antigen I/II (SA I/II, PAC)"/>
    <property type="match status" value="1"/>
</dbReference>
<feature type="domain" description="DUF11" evidence="4">
    <location>
        <begin position="932"/>
        <end position="1038"/>
    </location>
</feature>
<evidence type="ECO:0000259" key="4">
    <source>
        <dbReference type="Pfam" id="PF01345"/>
    </source>
</evidence>
<dbReference type="PANTHER" id="PTHR34819:SF3">
    <property type="entry name" value="CELL SURFACE PROTEIN"/>
    <property type="match status" value="1"/>
</dbReference>
<sequence>MLKKVYRKISTSMLSFLMAFSVCGIYPMNVMAMDGDKGIEVDASRTELEQAIQDARNSGVTTIQDGTQEKNNVAEIETDYSNQVTAIRNMKNSLDDYNQKKTDYDNAKAQYDIDKAKYDADYAQYLLDYEAFKNQLATEQAALAAALADYERHKNEEGYLSEPYAKSLVYDSEPDAVLSTTTDGKYMSANAVDEAFSHDTDNYNNQLLQLDNMNITYLQQPNDVASSQELYGNFGSKAGWKTNISSNQLVKWTTVLLKRGQSVTATYTNLNNSYYNGKKISKVVFKYTLTEDSKFYNPTGMAWLGIFTDPTLGVFASAYTGTFEKNTSIFVKNEFTFYDQDGNPIEFNDALLSVASLNREHNSIELAKDYTGRFIKISGSTIGEKNSMVYATDSLNFKKGEGGCEHTMYPRQNEPGSGWDSSDAPNSWYGAGALLLNGPNNSVTLGATSATNILPAPYGPYVPGKNNEDGKKPNIWYSLNGHLRAVGLPEIKAKEPKKPVPPTEPVEPVKPESTIHYHYAVTYVKPDVQKAVTAADGTDLQGRTVEVGSRVDYTLNVATIPANHETFESIVFNDNLPDGYEIDLEETKQGSADYEVEYDSSSRHIKFTAKSSLLASINADTTTTADIPAPKIIGKVTKAGTKYDNTFKLSLDNVYTVESKPVTVYTPTQPKKDVFKQGDTTTSIDGRSVKAGDILTYQITYTNTTGETRDVEITDTLPAHTTFVSADTNGVENNGTITWNVSGVEHGKSVTVSFQVKVDEDTQAEVIENKGHTNDGINSFDTNTTKNPTPTQPKKDVFKPADMTTSIDGKPVKNGEEITYTIKYTNTTDAKRTVEVKDVIPEYTEYVTGTADNGGVYDAATKTVSWKVEDVAVGNTVEFHFSVKVKAEANGQVIENKADVHDGFNNVKTNTTTNPTPTQPKKDVFTGTDTTSIDGKAVVAGQELTYKITYTNTTGTNQDVVVTDKLPAYTTYVEGSADNGGTLTGDVLTWNLMAVPTGTTVSVTFKVKVNDDVNGEVIKNVGRTKDGVNEVDTNTTTNPTPTQPKKDVFTGTDTTSIDGKAVVAGQELTYKIKYINTTGAEQEVTITDVIPAHTSYVESSATDNGVYTSADTKLTWTKKVANGTVWTVTFKVKVNDDVSGEVIKNVGRTKDGVNEVDTNTTTNPTPTQPKKDVFKQGDTTTSIDGRSVKAGDILTYQITYTNTTGETRDVEITDEIPEYTEYVFHSATENGIYDGTKRTITWTKTLSDQETWTVQFDVKISGDINGQVVENTADVQDGLNQYTTNTTRNPTPTKPKKDVHEKGKTDISIDGQKVNAGQEITYSISYTNTTDAMLDVEVKDVIPAYTTYVPSSANLNGTYNPATNTVSWKKENLAVGEKVTFTFNVKINEDVDEVIIENKAIVKDGFGEWETNKTKNPTIPQRINPKTSDSTHIFMYMGVLIVSVLFGMVAYHTKSVYR</sequence>
<keyword evidence="2" id="KW-0472">Membrane</keyword>
<evidence type="ECO:0000256" key="1">
    <source>
        <dbReference type="SAM" id="MobiDB-lite"/>
    </source>
</evidence>
<dbReference type="InterPro" id="IPR013574">
    <property type="entry name" value="Glucan-bd_C/Surface_Ag-I/II_V"/>
</dbReference>
<keyword evidence="2" id="KW-1133">Transmembrane helix</keyword>
<evidence type="ECO:0000256" key="2">
    <source>
        <dbReference type="SAM" id="Phobius"/>
    </source>
</evidence>
<evidence type="ECO:0000313" key="8">
    <source>
        <dbReference type="Proteomes" id="UP000284731"/>
    </source>
</evidence>
<feature type="domain" description="Glucan-binding protein C/Surface antigen I/II V-domain" evidence="5">
    <location>
        <begin position="151"/>
        <end position="480"/>
    </location>
</feature>
<proteinExistence type="predicted"/>
<dbReference type="Pfam" id="PF08363">
    <property type="entry name" value="GbpC"/>
    <property type="match status" value="1"/>
</dbReference>
<keyword evidence="3" id="KW-0732">Signal</keyword>
<dbReference type="InterPro" id="IPR001434">
    <property type="entry name" value="OmcB-like_DUF11"/>
</dbReference>
<feature type="domain" description="DUF11" evidence="4">
    <location>
        <begin position="1056"/>
        <end position="1163"/>
    </location>
</feature>
<organism evidence="7 8">
    <name type="scientific">Solobacterium moorei</name>
    <dbReference type="NCBI Taxonomy" id="102148"/>
    <lineage>
        <taxon>Bacteria</taxon>
        <taxon>Bacillati</taxon>
        <taxon>Bacillota</taxon>
        <taxon>Erysipelotrichia</taxon>
        <taxon>Erysipelotrichales</taxon>
        <taxon>Erysipelotrichaceae</taxon>
        <taxon>Solobacterium</taxon>
    </lineage>
</organism>
<dbReference type="RefSeq" id="WP_118764984.1">
    <property type="nucleotide sequence ID" value="NZ_CABJCF010000003.1"/>
</dbReference>
<feature type="region of interest" description="Disordered" evidence="1">
    <location>
        <begin position="1280"/>
        <end position="1305"/>
    </location>
</feature>